<dbReference type="InterPro" id="IPR048382">
    <property type="entry name" value="BCAS3_WD40"/>
</dbReference>
<dbReference type="OrthoDB" id="5583245at2759"/>
<feature type="compositionally biased region" description="Low complexity" evidence="1">
    <location>
        <begin position="948"/>
        <end position="970"/>
    </location>
</feature>
<dbReference type="InterPro" id="IPR001680">
    <property type="entry name" value="WD40_rpt"/>
</dbReference>
<feature type="region of interest" description="Disordered" evidence="1">
    <location>
        <begin position="1203"/>
        <end position="1254"/>
    </location>
</feature>
<evidence type="ECO:0000313" key="3">
    <source>
        <dbReference type="EMBL" id="RKP28162.1"/>
    </source>
</evidence>
<feature type="domain" description="BCAS3 WD40" evidence="2">
    <location>
        <begin position="549"/>
        <end position="670"/>
    </location>
</feature>
<sequence>MRDHRRNQSTSSVSLPGSPKQLARSDSSGMGIRVEPRLARRFHDLSSFVSRHVNASVGNRSASPSLLVGSYPQTHHHHQHQSYRQRAHTAVGQYAVAHSAHRAIASQRPHRGGPWPTEAAGYGAANSMPSYADFHREALPEGDGKPPYAGPMYAHDMGHTTGKLPIAYGRFPMDNEEPVRGAAMFTDGRRVLRARFQALDQVAPIAHADAQATAASSTSAHGIGGRRRTALLLGYADGFHVWDVSNVNEIREMASVRGHGIGQVMDLQIIPEPSDLPGDQPSSHAAMGDTLGHARPLLAIVSAPAVESNWQESLPPPVFSSDGMDTAKGASEKLGGELSGRTVLIIYSLKTHQIVRKLTDPRADVVAVACNRQVIVMTLSDGRIRVVSNHDLSTVATFSDALITEEHPAPVFSLGSRWLAYACATPPPPAFAGVTRAADTDEGSPTTVEKVAREVMQGVKSLGSLGYKAMSDYLASRAHTNESPSPIHLAGTSRQRSRRSSSAKEIGGVIIVRDLVAEKLHATQNTFVHRADTWTGSMSAPSSSAQPILDTEPLGEKRSSGLGDAEDADTATSSTSSIKPIVHFRAHEHPCSALIFDPSGFRLVTVSSRGDTFRVHSVARGRAALLFTLSRGYTHATINDMVFDHESRWFAVSTGHGTTHVFRLPSVEAQQSSTGRIGTPAQQQGGSGSGGSGGGWSRRTALTDRAWPPVVRIRQKLDEDLVADDLSDALYSGPVTPSTSYSNGGGGHRTPHMGGGSNGAPLFDVTSVWANSGLGGGSVATEGDGAHTPPPPLAARFASFGPERSQVVFIINGSGLLTMHRLKRVKTTELTMEADDVAEWKLLRGEDWDTVMQPIQFTDPAPSTDDDSKGSANGDEADEEGEEEEEATSSSSANDDSDQPSSESTDAAAAAAEEPVPAAEPTSPTKQPAKMGKSARKKAKRRSKTQQSTSSATEAAAATVEPSTPAAPVAKTSPAEKGSTRIAALMQEASWLAHAEIVTYPPNYARVLWNQPGFQFQVFDPAARGDGGDLSATKPVDVNHPLPTPYGWARAENTSQEASGTDIEECIRKAMQSDMDLSPASRELLDAHNNRGSDPFARSQRHSPSALMQEHDEHDEEIVGMLGKQSPLLPHRHRSPLLTPEDLDHDTLDEFDLYDHDYAAHGTSHMHEPHRPAHDKELHASYGSGMATAPTATATATDDWQDAGHLRIPPVNSRGGSIHSLRQSTRSPHTMANSSGDATSASFMSGSSHPTASDVSIGLIMDDVREISLSDDDDSNNNNNNHDASSKSASNYLSQSPNTSGSRILGGLRWFDD</sequence>
<dbReference type="Proteomes" id="UP000278143">
    <property type="component" value="Unassembled WGS sequence"/>
</dbReference>
<feature type="compositionally biased region" description="Acidic residues" evidence="1">
    <location>
        <begin position="875"/>
        <end position="887"/>
    </location>
</feature>
<feature type="region of interest" description="Disordered" evidence="1">
    <location>
        <begin position="1"/>
        <end position="32"/>
    </location>
</feature>
<dbReference type="Gene3D" id="2.130.10.10">
    <property type="entry name" value="YVTN repeat-like/Quinoprotein amine dehydrogenase"/>
    <property type="match status" value="1"/>
</dbReference>
<feature type="compositionally biased region" description="Polar residues" evidence="1">
    <location>
        <begin position="534"/>
        <end position="546"/>
    </location>
</feature>
<dbReference type="GO" id="GO:0042594">
    <property type="term" value="P:response to starvation"/>
    <property type="evidence" value="ECO:0007669"/>
    <property type="project" value="TreeGrafter"/>
</dbReference>
<feature type="compositionally biased region" description="Polar residues" evidence="1">
    <location>
        <begin position="1292"/>
        <end position="1302"/>
    </location>
</feature>
<dbReference type="PANTHER" id="PTHR13268:SF0">
    <property type="entry name" value="BCAS3 MICROTUBULE ASSOCIATED CELL MIGRATION FACTOR"/>
    <property type="match status" value="1"/>
</dbReference>
<feature type="compositionally biased region" description="Low complexity" evidence="1">
    <location>
        <begin position="1276"/>
        <end position="1291"/>
    </location>
</feature>
<evidence type="ECO:0000259" key="2">
    <source>
        <dbReference type="Pfam" id="PF21034"/>
    </source>
</evidence>
<organism evidence="3 4">
    <name type="scientific">Syncephalis pseudoplumigaleata</name>
    <dbReference type="NCBI Taxonomy" id="1712513"/>
    <lineage>
        <taxon>Eukaryota</taxon>
        <taxon>Fungi</taxon>
        <taxon>Fungi incertae sedis</taxon>
        <taxon>Zoopagomycota</taxon>
        <taxon>Zoopagomycotina</taxon>
        <taxon>Zoopagomycetes</taxon>
        <taxon>Zoopagales</taxon>
        <taxon>Piptocephalidaceae</taxon>
        <taxon>Syncephalis</taxon>
    </lineage>
</organism>
<protein>
    <recommendedName>
        <fullName evidence="2">BCAS3 WD40 domain-containing protein</fullName>
    </recommendedName>
</protein>
<feature type="region of interest" description="Disordered" evidence="1">
    <location>
        <begin position="855"/>
        <end position="976"/>
    </location>
</feature>
<dbReference type="SMART" id="SM00320">
    <property type="entry name" value="WD40"/>
    <property type="match status" value="3"/>
</dbReference>
<feature type="region of interest" description="Disordered" evidence="1">
    <location>
        <begin position="1089"/>
        <end position="1111"/>
    </location>
</feature>
<feature type="compositionally biased region" description="Polar residues" evidence="1">
    <location>
        <begin position="1220"/>
        <end position="1254"/>
    </location>
</feature>
<proteinExistence type="predicted"/>
<reference evidence="4" key="1">
    <citation type="journal article" date="2018" name="Nat. Microbiol.">
        <title>Leveraging single-cell genomics to expand the fungal tree of life.</title>
        <authorList>
            <person name="Ahrendt S.R."/>
            <person name="Quandt C.A."/>
            <person name="Ciobanu D."/>
            <person name="Clum A."/>
            <person name="Salamov A."/>
            <person name="Andreopoulos B."/>
            <person name="Cheng J.F."/>
            <person name="Woyke T."/>
            <person name="Pelin A."/>
            <person name="Henrissat B."/>
            <person name="Reynolds N.K."/>
            <person name="Benny G.L."/>
            <person name="Smith M.E."/>
            <person name="James T.Y."/>
            <person name="Grigoriev I.V."/>
        </authorList>
    </citation>
    <scope>NUCLEOTIDE SEQUENCE [LARGE SCALE GENOMIC DNA]</scope>
    <source>
        <strain evidence="4">Benny S71-1</strain>
    </source>
</reference>
<dbReference type="Pfam" id="PF21034">
    <property type="entry name" value="BCAS3_WD40"/>
    <property type="match status" value="1"/>
</dbReference>
<feature type="region of interest" description="Disordered" evidence="1">
    <location>
        <begin position="478"/>
        <end position="503"/>
    </location>
</feature>
<dbReference type="SUPFAM" id="SSF50978">
    <property type="entry name" value="WD40 repeat-like"/>
    <property type="match status" value="1"/>
</dbReference>
<feature type="region of interest" description="Disordered" evidence="1">
    <location>
        <begin position="1269"/>
        <end position="1306"/>
    </location>
</feature>
<feature type="region of interest" description="Disordered" evidence="1">
    <location>
        <begin position="534"/>
        <end position="574"/>
    </location>
</feature>
<feature type="compositionally biased region" description="Gly residues" evidence="1">
    <location>
        <begin position="685"/>
        <end position="696"/>
    </location>
</feature>
<accession>A0A4P9Z7I0</accession>
<dbReference type="InterPro" id="IPR015943">
    <property type="entry name" value="WD40/YVTN_repeat-like_dom_sf"/>
</dbReference>
<dbReference type="InterPro" id="IPR036322">
    <property type="entry name" value="WD40_repeat_dom_sf"/>
</dbReference>
<evidence type="ECO:0000313" key="4">
    <source>
        <dbReference type="Proteomes" id="UP000278143"/>
    </source>
</evidence>
<dbReference type="InterPro" id="IPR045142">
    <property type="entry name" value="BCAS3-like"/>
</dbReference>
<keyword evidence="4" id="KW-1185">Reference proteome</keyword>
<evidence type="ECO:0000256" key="1">
    <source>
        <dbReference type="SAM" id="MobiDB-lite"/>
    </source>
</evidence>
<feature type="region of interest" description="Disordered" evidence="1">
    <location>
        <begin position="669"/>
        <end position="701"/>
    </location>
</feature>
<gene>
    <name evidence="3" type="ORF">SYNPS1DRAFT_26248</name>
</gene>
<dbReference type="EMBL" id="KZ989114">
    <property type="protein sequence ID" value="RKP28162.1"/>
    <property type="molecule type" value="Genomic_DNA"/>
</dbReference>
<dbReference type="GO" id="GO:0006914">
    <property type="term" value="P:autophagy"/>
    <property type="evidence" value="ECO:0007669"/>
    <property type="project" value="InterPro"/>
</dbReference>
<dbReference type="GO" id="GO:0005737">
    <property type="term" value="C:cytoplasm"/>
    <property type="evidence" value="ECO:0007669"/>
    <property type="project" value="TreeGrafter"/>
</dbReference>
<feature type="compositionally biased region" description="Low complexity" evidence="1">
    <location>
        <begin position="888"/>
        <end position="925"/>
    </location>
</feature>
<feature type="compositionally biased region" description="Gly residues" evidence="1">
    <location>
        <begin position="743"/>
        <end position="757"/>
    </location>
</feature>
<dbReference type="PANTHER" id="PTHR13268">
    <property type="entry name" value="BREAST CARCINOMA AMPLIFIED SEQUENCE 3"/>
    <property type="match status" value="1"/>
</dbReference>
<feature type="region of interest" description="Disordered" evidence="1">
    <location>
        <begin position="733"/>
        <end position="757"/>
    </location>
</feature>
<name>A0A4P9Z7I0_9FUNG</name>
<feature type="compositionally biased region" description="Basic residues" evidence="1">
    <location>
        <begin position="933"/>
        <end position="944"/>
    </location>
</feature>